<protein>
    <recommendedName>
        <fullName evidence="1">DUF4397 domain-containing protein</fullName>
    </recommendedName>
</protein>
<name>A0ABS2QHA8_9BACI</name>
<evidence type="ECO:0000259" key="1">
    <source>
        <dbReference type="Pfam" id="PF14344"/>
    </source>
</evidence>
<organism evidence="2 3">
    <name type="scientific">Peribacillus deserti</name>
    <dbReference type="NCBI Taxonomy" id="673318"/>
    <lineage>
        <taxon>Bacteria</taxon>
        <taxon>Bacillati</taxon>
        <taxon>Bacillota</taxon>
        <taxon>Bacilli</taxon>
        <taxon>Bacillales</taxon>
        <taxon>Bacillaceae</taxon>
        <taxon>Peribacillus</taxon>
    </lineage>
</organism>
<evidence type="ECO:0000313" key="2">
    <source>
        <dbReference type="EMBL" id="MBM7692538.1"/>
    </source>
</evidence>
<proteinExistence type="predicted"/>
<evidence type="ECO:0000313" key="3">
    <source>
        <dbReference type="Proteomes" id="UP000823486"/>
    </source>
</evidence>
<gene>
    <name evidence="2" type="ORF">JOC77_001968</name>
</gene>
<dbReference type="Pfam" id="PF14344">
    <property type="entry name" value="DUF4397"/>
    <property type="match status" value="1"/>
</dbReference>
<sequence>MIKRNADHYFEKAAKYDLLANYYKYTNPNLHVQYYSKHLSNLQKAVQNLGNGNEMRPAAARVRVIHASPDSPSVDVYINGMRTLRDVSYKHVSDYLSLPTGRYQIDMYPAGTMVSTVISRKVNIESGRYYTLAAIGPGANLRLMPIEDHLFVPSSETKLRIAHFSPDAPSVDIAVKNGDVIFPNATFRKMTDYVGLTPMTVDLEVRLTGTSTVVLPLPNIRMNPNTAYTILILGLAEGNPELEALIINP</sequence>
<dbReference type="EMBL" id="JAFBFI010000007">
    <property type="protein sequence ID" value="MBM7692538.1"/>
    <property type="molecule type" value="Genomic_DNA"/>
</dbReference>
<dbReference type="RefSeq" id="WP_239558691.1">
    <property type="nucleotide sequence ID" value="NZ_JAFBFI010000007.1"/>
</dbReference>
<dbReference type="Proteomes" id="UP000823486">
    <property type="component" value="Unassembled WGS sequence"/>
</dbReference>
<keyword evidence="3" id="KW-1185">Reference proteome</keyword>
<comment type="caution">
    <text evidence="2">The sequence shown here is derived from an EMBL/GenBank/DDBJ whole genome shotgun (WGS) entry which is preliminary data.</text>
</comment>
<feature type="domain" description="DUF4397" evidence="1">
    <location>
        <begin position="60"/>
        <end position="174"/>
    </location>
</feature>
<accession>A0ABS2QHA8</accession>
<reference evidence="2 3" key="1">
    <citation type="submission" date="2021-01" db="EMBL/GenBank/DDBJ databases">
        <title>Genomic Encyclopedia of Type Strains, Phase IV (KMG-IV): sequencing the most valuable type-strain genomes for metagenomic binning, comparative biology and taxonomic classification.</title>
        <authorList>
            <person name="Goeker M."/>
        </authorList>
    </citation>
    <scope>NUCLEOTIDE SEQUENCE [LARGE SCALE GENOMIC DNA]</scope>
    <source>
        <strain evidence="2 3">DSM 105482</strain>
    </source>
</reference>
<dbReference type="InterPro" id="IPR025510">
    <property type="entry name" value="DUF4397"/>
</dbReference>